<accession>X1PH92</accession>
<evidence type="ECO:0008006" key="2">
    <source>
        <dbReference type="Google" id="ProtNLM"/>
    </source>
</evidence>
<protein>
    <recommendedName>
        <fullName evidence="2">POTRA domain-containing protein</fullName>
    </recommendedName>
</protein>
<dbReference type="AlphaFoldDB" id="X1PH92"/>
<proteinExistence type="predicted"/>
<reference evidence="1" key="1">
    <citation type="journal article" date="2014" name="Front. Microbiol.">
        <title>High frequency of phylogenetically diverse reductive dehalogenase-homologous genes in deep subseafloor sedimentary metagenomes.</title>
        <authorList>
            <person name="Kawai M."/>
            <person name="Futagami T."/>
            <person name="Toyoda A."/>
            <person name="Takaki Y."/>
            <person name="Nishi S."/>
            <person name="Hori S."/>
            <person name="Arai W."/>
            <person name="Tsubouchi T."/>
            <person name="Morono Y."/>
            <person name="Uchiyama I."/>
            <person name="Ito T."/>
            <person name="Fujiyama A."/>
            <person name="Inagaki F."/>
            <person name="Takami H."/>
        </authorList>
    </citation>
    <scope>NUCLEOTIDE SEQUENCE</scope>
    <source>
        <strain evidence="1">Expedition CK06-06</strain>
    </source>
</reference>
<dbReference type="Gene3D" id="3.10.20.310">
    <property type="entry name" value="membrane protein fhac"/>
    <property type="match status" value="1"/>
</dbReference>
<organism evidence="1">
    <name type="scientific">marine sediment metagenome</name>
    <dbReference type="NCBI Taxonomy" id="412755"/>
    <lineage>
        <taxon>unclassified sequences</taxon>
        <taxon>metagenomes</taxon>
        <taxon>ecological metagenomes</taxon>
    </lineage>
</organism>
<comment type="caution">
    <text evidence="1">The sequence shown here is derived from an EMBL/GenBank/DDBJ whole genome shotgun (WGS) entry which is preliminary data.</text>
</comment>
<evidence type="ECO:0000313" key="1">
    <source>
        <dbReference type="EMBL" id="GAI55662.1"/>
    </source>
</evidence>
<name>X1PH92_9ZZZZ</name>
<sequence>MYIVSMSIFSIILIASMQGIESDIIVEITGNIFFSSPYLMSDDISIKNKTDVENFIARILCKYTDAGFPFCRIHPEIIYADNKPEKIILNVEEGERVIISDYLFDIQGKSQIKAVKKVANLKTGNYFSSKEIERSKKDLLKTEAFEDISDNIVYRDGNYYLVFNLKEKRSDYLTTFGSLAEDNF</sequence>
<gene>
    <name evidence="1" type="ORF">S06H3_55074</name>
</gene>
<dbReference type="EMBL" id="BARV01035276">
    <property type="protein sequence ID" value="GAI55662.1"/>
    <property type="molecule type" value="Genomic_DNA"/>
</dbReference>
<feature type="non-terminal residue" evidence="1">
    <location>
        <position position="184"/>
    </location>
</feature>